<name>A0AAD2Q4I8_9AGAR</name>
<dbReference type="AlphaFoldDB" id="A0AAD2Q4I8"/>
<keyword evidence="2" id="KW-1185">Reference proteome</keyword>
<gene>
    <name evidence="1" type="ORF">MYCIT1_LOCUS22267</name>
</gene>
<organism evidence="1 2">
    <name type="scientific">Mycena citricolor</name>
    <dbReference type="NCBI Taxonomy" id="2018698"/>
    <lineage>
        <taxon>Eukaryota</taxon>
        <taxon>Fungi</taxon>
        <taxon>Dikarya</taxon>
        <taxon>Basidiomycota</taxon>
        <taxon>Agaricomycotina</taxon>
        <taxon>Agaricomycetes</taxon>
        <taxon>Agaricomycetidae</taxon>
        <taxon>Agaricales</taxon>
        <taxon>Marasmiineae</taxon>
        <taxon>Mycenaceae</taxon>
        <taxon>Mycena</taxon>
    </lineage>
</organism>
<feature type="non-terminal residue" evidence="1">
    <location>
        <position position="1"/>
    </location>
</feature>
<sequence length="85" mass="9508">SRQSWLDLNSPMCGTLSFLILYYLGTTGCSDSTGTLFIGMAVLRTPLLLSLELRQFLRRTRFHETERCMTSETHGSCCSRSHGSA</sequence>
<dbReference type="EMBL" id="CAVNYO010000403">
    <property type="protein sequence ID" value="CAK5274885.1"/>
    <property type="molecule type" value="Genomic_DNA"/>
</dbReference>
<protein>
    <submittedName>
        <fullName evidence="1">Uncharacterized protein</fullName>
    </submittedName>
</protein>
<proteinExistence type="predicted"/>
<dbReference type="Proteomes" id="UP001295794">
    <property type="component" value="Unassembled WGS sequence"/>
</dbReference>
<accession>A0AAD2Q4I8</accession>
<reference evidence="1" key="1">
    <citation type="submission" date="2023-11" db="EMBL/GenBank/DDBJ databases">
        <authorList>
            <person name="De Vega J J."/>
            <person name="De Vega J J."/>
        </authorList>
    </citation>
    <scope>NUCLEOTIDE SEQUENCE</scope>
</reference>
<comment type="caution">
    <text evidence="1">The sequence shown here is derived from an EMBL/GenBank/DDBJ whole genome shotgun (WGS) entry which is preliminary data.</text>
</comment>
<evidence type="ECO:0000313" key="2">
    <source>
        <dbReference type="Proteomes" id="UP001295794"/>
    </source>
</evidence>
<feature type="non-terminal residue" evidence="1">
    <location>
        <position position="85"/>
    </location>
</feature>
<evidence type="ECO:0000313" key="1">
    <source>
        <dbReference type="EMBL" id="CAK5274885.1"/>
    </source>
</evidence>